<dbReference type="OrthoDB" id="960855at2"/>
<proteinExistence type="predicted"/>
<dbReference type="AlphaFoldDB" id="A0A2U3KB15"/>
<reference evidence="2" key="1">
    <citation type="submission" date="2018-02" db="EMBL/GenBank/DDBJ databases">
        <authorList>
            <person name="Hausmann B."/>
        </authorList>
    </citation>
    <scope>NUCLEOTIDE SEQUENCE [LARGE SCALE GENOMIC DNA]</scope>
    <source>
        <strain evidence="2">Peat soil MAG SbF1</strain>
    </source>
</reference>
<protein>
    <submittedName>
        <fullName evidence="1">Uncharacterized protein</fullName>
    </submittedName>
</protein>
<dbReference type="Proteomes" id="UP000238916">
    <property type="component" value="Unassembled WGS sequence"/>
</dbReference>
<accession>A0A2U3KB15</accession>
<name>A0A2U3KB15_9FIRM</name>
<sequence length="103" mass="11138">MKTQFDGAVITEQGQTCAVVSVQPAIFQNSVNATMIIKALLPAFNGIPVVLMTLDTKGVPAYFGRGDLITLLENINIKEASWNQIDAEIDLGNSCPLKEEVDE</sequence>
<evidence type="ECO:0000313" key="2">
    <source>
        <dbReference type="Proteomes" id="UP000238916"/>
    </source>
</evidence>
<evidence type="ECO:0000313" key="1">
    <source>
        <dbReference type="EMBL" id="SPF36864.1"/>
    </source>
</evidence>
<dbReference type="EMBL" id="OMOF01000079">
    <property type="protein sequence ID" value="SPF36864.1"/>
    <property type="molecule type" value="Genomic_DNA"/>
</dbReference>
<gene>
    <name evidence="1" type="ORF">SBF1_170005</name>
</gene>
<organism evidence="1 2">
    <name type="scientific">Candidatus Desulfosporosinus infrequens</name>
    <dbReference type="NCBI Taxonomy" id="2043169"/>
    <lineage>
        <taxon>Bacteria</taxon>
        <taxon>Bacillati</taxon>
        <taxon>Bacillota</taxon>
        <taxon>Clostridia</taxon>
        <taxon>Eubacteriales</taxon>
        <taxon>Desulfitobacteriaceae</taxon>
        <taxon>Desulfosporosinus</taxon>
    </lineage>
</organism>